<dbReference type="InterPro" id="IPR016053">
    <property type="entry name" value="Haem_Oase-like"/>
</dbReference>
<dbReference type="GO" id="GO:0004392">
    <property type="term" value="F:heme oxygenase (decyclizing) activity"/>
    <property type="evidence" value="ECO:0007669"/>
    <property type="project" value="InterPro"/>
</dbReference>
<dbReference type="Proteomes" id="UP000183529">
    <property type="component" value="Unassembled WGS sequence"/>
</dbReference>
<accession>A0AAQ1GF14</accession>
<evidence type="ECO:0000313" key="2">
    <source>
        <dbReference type="Proteomes" id="UP000183529"/>
    </source>
</evidence>
<dbReference type="EMBL" id="FNZM01000006">
    <property type="protein sequence ID" value="SEJ59759.1"/>
    <property type="molecule type" value="Genomic_DNA"/>
</dbReference>
<evidence type="ECO:0000313" key="1">
    <source>
        <dbReference type="EMBL" id="SEJ59759.1"/>
    </source>
</evidence>
<reference evidence="1 2" key="1">
    <citation type="submission" date="2016-10" db="EMBL/GenBank/DDBJ databases">
        <authorList>
            <person name="Varghese N."/>
            <person name="Submissions S."/>
        </authorList>
    </citation>
    <scope>NUCLEOTIDE SEQUENCE [LARGE SCALE GENOMIC DNA]</scope>
    <source>
        <strain evidence="1 2">LMG 22274</strain>
    </source>
</reference>
<protein>
    <submittedName>
        <fullName evidence="1">Heme oxygenase</fullName>
    </submittedName>
</protein>
<dbReference type="InterPro" id="IPR016084">
    <property type="entry name" value="Haem_Oase-like_multi-hlx"/>
</dbReference>
<dbReference type="SUPFAM" id="SSF48613">
    <property type="entry name" value="Heme oxygenase-like"/>
    <property type="match status" value="1"/>
</dbReference>
<dbReference type="Gene3D" id="1.20.910.10">
    <property type="entry name" value="Heme oxygenase-like"/>
    <property type="match status" value="1"/>
</dbReference>
<dbReference type="Pfam" id="PF01126">
    <property type="entry name" value="Heme_oxygenase"/>
    <property type="match status" value="1"/>
</dbReference>
<name>A0AAQ1GF14_9BURK</name>
<organism evidence="1 2">
    <name type="scientific">Paraburkholderia tropica</name>
    <dbReference type="NCBI Taxonomy" id="92647"/>
    <lineage>
        <taxon>Bacteria</taxon>
        <taxon>Pseudomonadati</taxon>
        <taxon>Pseudomonadota</taxon>
        <taxon>Betaproteobacteria</taxon>
        <taxon>Burkholderiales</taxon>
        <taxon>Burkholderiaceae</taxon>
        <taxon>Paraburkholderia</taxon>
    </lineage>
</organism>
<dbReference type="CDD" id="cd19166">
    <property type="entry name" value="HemeO-bac"/>
    <property type="match status" value="1"/>
</dbReference>
<proteinExistence type="predicted"/>
<dbReference type="AlphaFoldDB" id="A0AAQ1GF14"/>
<comment type="caution">
    <text evidence="1">The sequence shown here is derived from an EMBL/GenBank/DDBJ whole genome shotgun (WGS) entry which is preliminary data.</text>
</comment>
<gene>
    <name evidence="1" type="ORF">SAMN05216550_106155</name>
</gene>
<dbReference type="GO" id="GO:0006788">
    <property type="term" value="P:heme oxidation"/>
    <property type="evidence" value="ECO:0007669"/>
    <property type="project" value="InterPro"/>
</dbReference>
<sequence length="269" mass="28614">MMQTPMQTDAAGDHRPNVIMLGRCCACFACLAYQDPTVTAIRSATESSFVDVLGALRLATAARHEAVERAMPLAVGAPSLAHYRLHLEVLRDWLAPLEAWLQRFADGPQDAASLPQIARLTLIERDLAHPALRPQDTTDELAEARVHAQSGVRAVPPVVSAVSAALAADAAWRWGACYVIEGSQLGGAVLLRKHAPAFAPHPLDYLSGDGNAPGPRWHAFVAAMRREVHTPVAVDRACAGARAAFDRLIALLPPSSLDTVAPAARVVAA</sequence>